<dbReference type="SMART" id="SM00184">
    <property type="entry name" value="RING"/>
    <property type="match status" value="1"/>
</dbReference>
<dbReference type="InterPro" id="IPR039133">
    <property type="entry name" value="RNF25"/>
</dbReference>
<evidence type="ECO:0000256" key="11">
    <source>
        <dbReference type="ARBA" id="ARBA00060737"/>
    </source>
</evidence>
<dbReference type="Proteomes" id="UP000827986">
    <property type="component" value="Unassembled WGS sequence"/>
</dbReference>
<evidence type="ECO:0000256" key="15">
    <source>
        <dbReference type="SAM" id="MobiDB-lite"/>
    </source>
</evidence>
<dbReference type="InterPro" id="IPR013083">
    <property type="entry name" value="Znf_RING/FYVE/PHD"/>
</dbReference>
<dbReference type="EC" id="2.3.2.27" evidence="4"/>
<dbReference type="Pfam" id="PF05773">
    <property type="entry name" value="RWD"/>
    <property type="match status" value="1"/>
</dbReference>
<keyword evidence="10" id="KW-0862">Zinc</keyword>
<keyword evidence="6" id="KW-0808">Transferase</keyword>
<feature type="compositionally biased region" description="Low complexity" evidence="15">
    <location>
        <begin position="493"/>
        <end position="504"/>
    </location>
</feature>
<proteinExistence type="inferred from homology"/>
<dbReference type="PROSITE" id="PS50089">
    <property type="entry name" value="ZF_RING_2"/>
    <property type="match status" value="1"/>
</dbReference>
<protein>
    <recommendedName>
        <fullName evidence="12">E3 ubiquitin-protein ligase RNF25</fullName>
        <ecNumber evidence="4">2.3.2.27</ecNumber>
    </recommendedName>
    <alternativeName>
        <fullName evidence="13">RING finger protein 25</fullName>
    </alternativeName>
</protein>
<evidence type="ECO:0000256" key="8">
    <source>
        <dbReference type="ARBA" id="ARBA00022771"/>
    </source>
</evidence>
<dbReference type="PANTHER" id="PTHR13198">
    <property type="entry name" value="RING FINGER PROTEIN 25"/>
    <property type="match status" value="1"/>
</dbReference>
<dbReference type="CDD" id="cd16470">
    <property type="entry name" value="RING-H2_RNF25"/>
    <property type="match status" value="1"/>
</dbReference>
<dbReference type="GO" id="GO:0005737">
    <property type="term" value="C:cytoplasm"/>
    <property type="evidence" value="ECO:0007669"/>
    <property type="project" value="UniProtKB-SubCell"/>
</dbReference>
<evidence type="ECO:0000256" key="6">
    <source>
        <dbReference type="ARBA" id="ARBA00022679"/>
    </source>
</evidence>
<evidence type="ECO:0000256" key="10">
    <source>
        <dbReference type="ARBA" id="ARBA00022833"/>
    </source>
</evidence>
<evidence type="ECO:0000313" key="19">
    <source>
        <dbReference type="Proteomes" id="UP000827986"/>
    </source>
</evidence>
<sequence length="519" mass="57271">MAAASDREEAAVADWALPSEVEVLESIYLDELQVSRGNGRSAPWEICITLHPATAEDQDSQYVCFTLVLSVPPQYPNEVPKISLRNPRGLSDEQIQKISQTLGQVAEAGLGTAVLYELIEKGKEILTDNNIPHGQCVICLYGFQEREAFTKTQCYHYFHSHCLARYAQHVEEEIHVQQEEREQHLAPPSKQGVGVQCPVCRETLIYDLSALQAAPPPQHPVEPYRPDAKAIQTREELRIIYQRQQKKGGIIDPEAERNRYFISLQAPPAAADPGHGAAPELLTSETAVAATEQLCQPPAPGRAAEPASPPQAPALGREPGQPANASVPLEHQSKRERHRGERPGFRGQGRQLFSDPQAAAAETCRLLRGPGGPSGFDWRPERREDRSQRPSGGYSQELPQPHGRGRVAAFAGRRESGPAGILPVKGALDSKEEQPAGGRWTPEQGAETPSREKENLALNQRDPKGPTSWQGHHRPWDCGRWEKSRGRERGSYPRAPRGRGAFRPSARRDPHGQVKEDGS</sequence>
<evidence type="ECO:0000313" key="18">
    <source>
        <dbReference type="EMBL" id="KAH1184984.1"/>
    </source>
</evidence>
<feature type="compositionally biased region" description="Basic and acidic residues" evidence="15">
    <location>
        <begin position="378"/>
        <end position="388"/>
    </location>
</feature>
<comment type="pathway">
    <text evidence="3">Protein modification; protein ubiquitination.</text>
</comment>
<evidence type="ECO:0000256" key="1">
    <source>
        <dbReference type="ARBA" id="ARBA00000900"/>
    </source>
</evidence>
<keyword evidence="8 14" id="KW-0863">Zinc-finger</keyword>
<feature type="domain" description="RWD" evidence="17">
    <location>
        <begin position="19"/>
        <end position="129"/>
    </location>
</feature>
<evidence type="ECO:0000259" key="17">
    <source>
        <dbReference type="PROSITE" id="PS50908"/>
    </source>
</evidence>
<gene>
    <name evidence="18" type="ORF">KIL84_012925</name>
</gene>
<evidence type="ECO:0000256" key="14">
    <source>
        <dbReference type="PROSITE-ProRule" id="PRU00175"/>
    </source>
</evidence>
<evidence type="ECO:0000256" key="7">
    <source>
        <dbReference type="ARBA" id="ARBA00022723"/>
    </source>
</evidence>
<dbReference type="Gene3D" id="3.10.110.10">
    <property type="entry name" value="Ubiquitin Conjugating Enzyme"/>
    <property type="match status" value="1"/>
</dbReference>
<dbReference type="EMBL" id="JAHDVG010000464">
    <property type="protein sequence ID" value="KAH1184984.1"/>
    <property type="molecule type" value="Genomic_DNA"/>
</dbReference>
<dbReference type="GO" id="GO:0008270">
    <property type="term" value="F:zinc ion binding"/>
    <property type="evidence" value="ECO:0007669"/>
    <property type="project" value="UniProtKB-KW"/>
</dbReference>
<evidence type="ECO:0000256" key="3">
    <source>
        <dbReference type="ARBA" id="ARBA00004906"/>
    </source>
</evidence>
<evidence type="ECO:0000256" key="9">
    <source>
        <dbReference type="ARBA" id="ARBA00022786"/>
    </source>
</evidence>
<dbReference type="GO" id="GO:0016567">
    <property type="term" value="P:protein ubiquitination"/>
    <property type="evidence" value="ECO:0007669"/>
    <property type="project" value="TreeGrafter"/>
</dbReference>
<keyword evidence="5" id="KW-0963">Cytoplasm</keyword>
<name>A0A9D3XQL6_9SAUR</name>
<dbReference type="InterPro" id="IPR001841">
    <property type="entry name" value="Znf_RING"/>
</dbReference>
<feature type="compositionally biased region" description="Polar residues" evidence="15">
    <location>
        <begin position="389"/>
        <end position="398"/>
    </location>
</feature>
<feature type="compositionally biased region" description="Basic and acidic residues" evidence="15">
    <location>
        <begin position="474"/>
        <end position="491"/>
    </location>
</feature>
<dbReference type="FunFam" id="3.10.110.10:FF:000052">
    <property type="entry name" value="Putative e3 ubiquitin-protein ligase rnf25"/>
    <property type="match status" value="1"/>
</dbReference>
<evidence type="ECO:0000256" key="12">
    <source>
        <dbReference type="ARBA" id="ARBA00067354"/>
    </source>
</evidence>
<feature type="compositionally biased region" description="Basic and acidic residues" evidence="15">
    <location>
        <begin position="506"/>
        <end position="519"/>
    </location>
</feature>
<feature type="region of interest" description="Disordered" evidence="15">
    <location>
        <begin position="297"/>
        <end position="519"/>
    </location>
</feature>
<keyword evidence="9" id="KW-0833">Ubl conjugation pathway</keyword>
<dbReference type="Pfam" id="PF13639">
    <property type="entry name" value="zf-RING_2"/>
    <property type="match status" value="1"/>
</dbReference>
<comment type="similarity">
    <text evidence="11">Belongs to the RNF25 family.</text>
</comment>
<dbReference type="Gene3D" id="3.30.40.10">
    <property type="entry name" value="Zinc/RING finger domain, C3HC4 (zinc finger)"/>
    <property type="match status" value="1"/>
</dbReference>
<keyword evidence="7" id="KW-0479">Metal-binding</keyword>
<evidence type="ECO:0000256" key="4">
    <source>
        <dbReference type="ARBA" id="ARBA00012483"/>
    </source>
</evidence>
<dbReference type="PROSITE" id="PS50908">
    <property type="entry name" value="RWD"/>
    <property type="match status" value="1"/>
</dbReference>
<feature type="domain" description="RING-type" evidence="16">
    <location>
        <begin position="136"/>
        <end position="201"/>
    </location>
</feature>
<keyword evidence="19" id="KW-1185">Reference proteome</keyword>
<dbReference type="PANTHER" id="PTHR13198:SF4">
    <property type="entry name" value="E3 UBIQUITIN-PROTEIN LIGASE RNF25"/>
    <property type="match status" value="1"/>
</dbReference>
<dbReference type="InterPro" id="IPR006575">
    <property type="entry name" value="RWD_dom"/>
</dbReference>
<dbReference type="GO" id="GO:0061630">
    <property type="term" value="F:ubiquitin protein ligase activity"/>
    <property type="evidence" value="ECO:0007669"/>
    <property type="project" value="UniProtKB-EC"/>
</dbReference>
<dbReference type="SUPFAM" id="SSF54495">
    <property type="entry name" value="UBC-like"/>
    <property type="match status" value="1"/>
</dbReference>
<accession>A0A9D3XQL6</accession>
<comment type="caution">
    <text evidence="18">The sequence shown here is derived from an EMBL/GenBank/DDBJ whole genome shotgun (WGS) entry which is preliminary data.</text>
</comment>
<evidence type="ECO:0000256" key="2">
    <source>
        <dbReference type="ARBA" id="ARBA00004496"/>
    </source>
</evidence>
<comment type="subcellular location">
    <subcellularLocation>
        <location evidence="2">Cytoplasm</location>
    </subcellularLocation>
</comment>
<dbReference type="CDD" id="cd23818">
    <property type="entry name" value="RWD_RNF25"/>
    <property type="match status" value="1"/>
</dbReference>
<dbReference type="GO" id="GO:0005634">
    <property type="term" value="C:nucleus"/>
    <property type="evidence" value="ECO:0007669"/>
    <property type="project" value="TreeGrafter"/>
</dbReference>
<organism evidence="18 19">
    <name type="scientific">Mauremys mutica</name>
    <name type="common">yellowpond turtle</name>
    <dbReference type="NCBI Taxonomy" id="74926"/>
    <lineage>
        <taxon>Eukaryota</taxon>
        <taxon>Metazoa</taxon>
        <taxon>Chordata</taxon>
        <taxon>Craniata</taxon>
        <taxon>Vertebrata</taxon>
        <taxon>Euteleostomi</taxon>
        <taxon>Archelosauria</taxon>
        <taxon>Testudinata</taxon>
        <taxon>Testudines</taxon>
        <taxon>Cryptodira</taxon>
        <taxon>Durocryptodira</taxon>
        <taxon>Testudinoidea</taxon>
        <taxon>Geoemydidae</taxon>
        <taxon>Geoemydinae</taxon>
        <taxon>Mauremys</taxon>
    </lineage>
</organism>
<dbReference type="InterPro" id="IPR016135">
    <property type="entry name" value="UBQ-conjugating_enzyme/RWD"/>
</dbReference>
<evidence type="ECO:0000256" key="5">
    <source>
        <dbReference type="ARBA" id="ARBA00022490"/>
    </source>
</evidence>
<evidence type="ECO:0000256" key="13">
    <source>
        <dbReference type="ARBA" id="ARBA00075535"/>
    </source>
</evidence>
<dbReference type="AlphaFoldDB" id="A0A9D3XQL6"/>
<dbReference type="SMART" id="SM00591">
    <property type="entry name" value="RWD"/>
    <property type="match status" value="1"/>
</dbReference>
<dbReference type="OrthoDB" id="432311at2759"/>
<reference evidence="18" key="1">
    <citation type="submission" date="2021-09" db="EMBL/GenBank/DDBJ databases">
        <title>The genome of Mauremys mutica provides insights into the evolution of semi-aquatic lifestyle.</title>
        <authorList>
            <person name="Gong S."/>
            <person name="Gao Y."/>
        </authorList>
    </citation>
    <scope>NUCLEOTIDE SEQUENCE</scope>
    <source>
        <strain evidence="18">MM-2020</strain>
        <tissue evidence="18">Muscle</tissue>
    </source>
</reference>
<evidence type="ECO:0000259" key="16">
    <source>
        <dbReference type="PROSITE" id="PS50089"/>
    </source>
</evidence>
<comment type="catalytic activity">
    <reaction evidence="1">
        <text>S-ubiquitinyl-[E2 ubiquitin-conjugating enzyme]-L-cysteine + [acceptor protein]-L-lysine = [E2 ubiquitin-conjugating enzyme]-L-cysteine + N(6)-ubiquitinyl-[acceptor protein]-L-lysine.</text>
        <dbReference type="EC" id="2.3.2.27"/>
    </reaction>
</comment>
<dbReference type="SUPFAM" id="SSF57850">
    <property type="entry name" value="RING/U-box"/>
    <property type="match status" value="1"/>
</dbReference>
<dbReference type="FunFam" id="3.30.40.10:FF:000215">
    <property type="entry name" value="E3 ubiquitin-protein ligase RNF25"/>
    <property type="match status" value="1"/>
</dbReference>